<keyword evidence="2" id="KW-1185">Reference proteome</keyword>
<dbReference type="RefSeq" id="XP_001383410.2">
    <property type="nucleotide sequence ID" value="XM_001383373.1"/>
</dbReference>
<reference evidence="1 2" key="1">
    <citation type="journal article" date="2007" name="Nat. Biotechnol.">
        <title>Genome sequence of the lignocellulose-bioconverting and xylose-fermenting yeast Pichia stipitis.</title>
        <authorList>
            <person name="Jeffries T.W."/>
            <person name="Grigoriev I.V."/>
            <person name="Grimwood J."/>
            <person name="Laplaza J.M."/>
            <person name="Aerts A."/>
            <person name="Salamov A."/>
            <person name="Schmutz J."/>
            <person name="Lindquist E."/>
            <person name="Dehal P."/>
            <person name="Shapiro H."/>
            <person name="Jin Y.S."/>
            <person name="Passoth V."/>
            <person name="Richardson P.M."/>
        </authorList>
    </citation>
    <scope>NUCLEOTIDE SEQUENCE [LARGE SCALE GENOMIC DNA]</scope>
    <source>
        <strain evidence="2">ATCC 58785 / CBS 6054 / NBRC 10063 / NRRL Y-11545</strain>
    </source>
</reference>
<dbReference type="KEGG" id="pic:PICST_30681"/>
<dbReference type="eggNOG" id="ENOG502QU9H">
    <property type="taxonomic scope" value="Eukaryota"/>
</dbReference>
<proteinExistence type="predicted"/>
<dbReference type="AlphaFoldDB" id="A3LRG6"/>
<evidence type="ECO:0000313" key="1">
    <source>
        <dbReference type="EMBL" id="ABN65381.2"/>
    </source>
</evidence>
<dbReference type="OrthoDB" id="6347512at2759"/>
<dbReference type="HOGENOM" id="CLU_355687_0_0_1"/>
<dbReference type="InParanoid" id="A3LRG6"/>
<evidence type="ECO:0000313" key="2">
    <source>
        <dbReference type="Proteomes" id="UP000002258"/>
    </source>
</evidence>
<accession>A3LRG6</accession>
<dbReference type="EMBL" id="CP000497">
    <property type="protein sequence ID" value="ABN65381.2"/>
    <property type="molecule type" value="Genomic_DNA"/>
</dbReference>
<name>A3LRG6_PICST</name>
<gene>
    <name evidence="1" type="ORF">PICST_30681</name>
</gene>
<sequence length="789" mass="90822">MDEENSTSDTVNLDELAANIKTSIAQLVDVSFSNDPLPVLLDLQDPVAKCGLDESDLNNLFDLIFDLKKAAVLNNTDKKFVIKSLLLPRPGSYPAMDIVYRILSNIGTPQSIYKDGSTAKLRLLPTAIQLQLLDWLVCSLHLFGPQVYTSLRRMLPILFKLITYEYSRPYIANIIFLTISSSSTSVETYLNRRNIGRINSWKPWHVQLVVDLFGRFPLDEYLKSLLILFKTLDPTIDFNKFGKDIAYDMNKLVLTSSRPFVYPNFDYLSRLKELKYINDISSHNSSATILQDNLDKYRNFSRAMNRNKRQKFNNNTVAIDIDTLDFHNSSNDTAITEVHSFEALVQSLDKIKHINIRSIFTSDWDQGYLAMAKRYYCILSNLTVNDSSEALKKLDFFIRLSILDDNINIKELSSFCDRLCQFLLLGADTIILPSVKDYVMFNYSAQPIGSDETNVEYYNLKERLKLLKFLPMVAEQEFQNSVLNPILALLSRATRHRLLKLRKECTSQFITELMFIFSKWYDQVKDLNTYKEQKFNYFAIINQSLPKLYAFLSDIYKTESDFSNFLLIQVLRFVRSIEEDDVNELFNDSSIMLPQILVHTLLFKSNPFLFSELCGFIAWTKRYSHRDLNNRSIQNSYIMDTLNFIWRDKAFHLEKSASSPSKAFQLNSDFVTAISSSHMFNSVSTGSLSKVGNLFVNPAWSYIVAQLVWGFEDGNDSITTRHQGPISKESIDQLNGDSDVRWLSVNYDELKLKILQELDALGFTGFCDLLFGSLKPLSGKRKHSIETIY</sequence>
<organism evidence="1 2">
    <name type="scientific">Scheffersomyces stipitis (strain ATCC 58785 / CBS 6054 / NBRC 10063 / NRRL Y-11545)</name>
    <name type="common">Yeast</name>
    <name type="synonym">Pichia stipitis</name>
    <dbReference type="NCBI Taxonomy" id="322104"/>
    <lineage>
        <taxon>Eukaryota</taxon>
        <taxon>Fungi</taxon>
        <taxon>Dikarya</taxon>
        <taxon>Ascomycota</taxon>
        <taxon>Saccharomycotina</taxon>
        <taxon>Pichiomycetes</taxon>
        <taxon>Debaryomycetaceae</taxon>
        <taxon>Scheffersomyces</taxon>
    </lineage>
</organism>
<protein>
    <submittedName>
        <fullName evidence="1">Uncharacterized protein</fullName>
    </submittedName>
</protein>
<dbReference type="STRING" id="322104.A3LRG6"/>
<dbReference type="GeneID" id="4837674"/>
<dbReference type="OMA" id="INFLWKE"/>
<dbReference type="Proteomes" id="UP000002258">
    <property type="component" value="Chromosome 3"/>
</dbReference>